<keyword evidence="1" id="KW-0812">Transmembrane</keyword>
<dbReference type="RefSeq" id="WP_004632789.1">
    <property type="nucleotide sequence ID" value="NZ_CAXSSU010000003.1"/>
</dbReference>
<accession>A0AAP9KSG5</accession>
<gene>
    <name evidence="2" type="ORF">FOC49_00065</name>
</gene>
<feature type="transmembrane region" description="Helical" evidence="1">
    <location>
        <begin position="72"/>
        <end position="98"/>
    </location>
</feature>
<dbReference type="Proteomes" id="UP000425411">
    <property type="component" value="Chromosome"/>
</dbReference>
<evidence type="ECO:0000313" key="3">
    <source>
        <dbReference type="Proteomes" id="UP000425411"/>
    </source>
</evidence>
<keyword evidence="3" id="KW-1185">Reference proteome</keyword>
<keyword evidence="1" id="KW-1133">Transmembrane helix</keyword>
<feature type="transmembrane region" description="Helical" evidence="1">
    <location>
        <begin position="31"/>
        <end position="51"/>
    </location>
</feature>
<evidence type="ECO:0000313" key="2">
    <source>
        <dbReference type="EMBL" id="QGS08384.1"/>
    </source>
</evidence>
<proteinExistence type="predicted"/>
<dbReference type="AlphaFoldDB" id="A0AAP9KSG5"/>
<sequence>MRKFNIFLIIYFIILFILIVVAAIIESTTEYSLIILYFPYIYYLTVGLIIVKGWEILLRGIHVFSSNSLVSIFIKFIILVISTGVTLFISVFMLFFGGDASSEKIGDKEYIVVEHGILAATTKYYYERHNLFLMKKKESYSHKI</sequence>
<feature type="transmembrane region" description="Helical" evidence="1">
    <location>
        <begin position="7"/>
        <end position="25"/>
    </location>
</feature>
<reference evidence="2 3" key="1">
    <citation type="submission" date="2019-11" db="EMBL/GenBank/DDBJ databases">
        <title>FDA dAtabase for Regulatory Grade micrObial Sequences (FDA-ARGOS): Supporting development and validation of Infectious Disease Dx tests.</title>
        <authorList>
            <person name="Turner S."/>
            <person name="Byrd R."/>
            <person name="Tallon L."/>
            <person name="Sadzewicz L."/>
            <person name="Vavikolanu K."/>
            <person name="Mehta A."/>
            <person name="Aluvathingal J."/>
            <person name="Nadendla S."/>
            <person name="Myers T."/>
            <person name="Yan Y."/>
            <person name="Sichtig H."/>
        </authorList>
    </citation>
    <scope>NUCLEOTIDE SEQUENCE [LARGE SCALE GENOMIC DNA]</scope>
    <source>
        <strain evidence="2 3">FDAARGOS_741</strain>
    </source>
</reference>
<dbReference type="EMBL" id="CP046314">
    <property type="protein sequence ID" value="QGS08384.1"/>
    <property type="molecule type" value="Genomic_DNA"/>
</dbReference>
<name>A0AAP9KSG5_9BACL</name>
<evidence type="ECO:0000256" key="1">
    <source>
        <dbReference type="SAM" id="Phobius"/>
    </source>
</evidence>
<keyword evidence="1" id="KW-0472">Membrane</keyword>
<protein>
    <submittedName>
        <fullName evidence="2">Uncharacterized protein</fullName>
    </submittedName>
</protein>
<organism evidence="2 3">
    <name type="scientific">Gemella morbillorum</name>
    <dbReference type="NCBI Taxonomy" id="29391"/>
    <lineage>
        <taxon>Bacteria</taxon>
        <taxon>Bacillati</taxon>
        <taxon>Bacillota</taxon>
        <taxon>Bacilli</taxon>
        <taxon>Bacillales</taxon>
        <taxon>Gemellaceae</taxon>
        <taxon>Gemella</taxon>
    </lineage>
</organism>